<name>A0A1P9WVS4_9BACT</name>
<gene>
    <name evidence="2" type="ORF">AWR27_08900</name>
</gene>
<dbReference type="OrthoDB" id="939956at2"/>
<evidence type="ECO:0008006" key="4">
    <source>
        <dbReference type="Google" id="ProtNLM"/>
    </source>
</evidence>
<dbReference type="Pfam" id="PF12099">
    <property type="entry name" value="DUF3575"/>
    <property type="match status" value="1"/>
</dbReference>
<evidence type="ECO:0000256" key="1">
    <source>
        <dbReference type="SAM" id="SignalP"/>
    </source>
</evidence>
<dbReference type="EMBL" id="CP014263">
    <property type="protein sequence ID" value="AQG79428.1"/>
    <property type="molecule type" value="Genomic_DNA"/>
</dbReference>
<feature type="signal peptide" evidence="1">
    <location>
        <begin position="1"/>
        <end position="22"/>
    </location>
</feature>
<feature type="chain" id="PRO_5012681784" description="DUF3575 domain-containing protein" evidence="1">
    <location>
        <begin position="23"/>
        <end position="238"/>
    </location>
</feature>
<keyword evidence="3" id="KW-1185">Reference proteome</keyword>
<evidence type="ECO:0000313" key="3">
    <source>
        <dbReference type="Proteomes" id="UP000187941"/>
    </source>
</evidence>
<dbReference type="Proteomes" id="UP000187941">
    <property type="component" value="Chromosome"/>
</dbReference>
<keyword evidence="1" id="KW-0732">Signal</keyword>
<proteinExistence type="predicted"/>
<protein>
    <recommendedName>
        <fullName evidence="4">DUF3575 domain-containing protein</fullName>
    </recommendedName>
</protein>
<organism evidence="2 3">
    <name type="scientific">Spirosoma montaniterrae</name>
    <dbReference type="NCBI Taxonomy" id="1178516"/>
    <lineage>
        <taxon>Bacteria</taxon>
        <taxon>Pseudomonadati</taxon>
        <taxon>Bacteroidota</taxon>
        <taxon>Cytophagia</taxon>
        <taxon>Cytophagales</taxon>
        <taxon>Cytophagaceae</taxon>
        <taxon>Spirosoma</taxon>
    </lineage>
</organism>
<dbReference type="InterPro" id="IPR021958">
    <property type="entry name" value="DUF3575"/>
</dbReference>
<dbReference type="KEGG" id="smon:AWR27_08900"/>
<dbReference type="AlphaFoldDB" id="A0A1P9WVS4"/>
<reference evidence="2 3" key="1">
    <citation type="submission" date="2016-01" db="EMBL/GenBank/DDBJ databases">
        <authorList>
            <person name="Oliw E.H."/>
        </authorList>
    </citation>
    <scope>NUCLEOTIDE SEQUENCE [LARGE SCALE GENOMIC DNA]</scope>
    <source>
        <strain evidence="2 3">DY10</strain>
    </source>
</reference>
<evidence type="ECO:0000313" key="2">
    <source>
        <dbReference type="EMBL" id="AQG79428.1"/>
    </source>
</evidence>
<dbReference type="STRING" id="1178516.AWR27_08900"/>
<dbReference type="RefSeq" id="WP_077130863.1">
    <property type="nucleotide sequence ID" value="NZ_CP014263.1"/>
</dbReference>
<sequence>MMRPVYLIVSLLLTGGSLVAQQRINSPNPDSSDRFVRERAWVVKVAPLSLFDPDNTIQFGVERWLGGRHALQAEFGYGWQSINLWQNSQNQRYSDREVWRGRAEYRYYYHPTSRLGGSYFAVEGFYKQVNALESGTYGVGCQSGPCQYYRIFREPVQKYVWGMHAKTGRQFALTPDDRWLMDIYVGLGFRKSEINRYERPSSSAYFYESAGYSLFDAFSPRPYPVVSLAYGFKIGYAL</sequence>
<accession>A0A1P9WVS4</accession>